<gene>
    <name evidence="1" type="ORF">K4A83_11380</name>
</gene>
<sequence>MVNILDRLPQEAREWAEQLHWKERRYLLSLCHLLCAVPPETQAQFLDEYTADGLINKILQDYDTQTKVQAHLDSFRIPTQLDKPLLRHYIKQFYVHSAQDVRREPERYLESALRLVLSPEEKNYVLNYILGFELLQTVFQMSWLQQERFYLLQPNQEDFFNSYIKPIRNTHRINGIVNPKDEKVFFSRRDYFVKQPNISEQKLVALIMATFVTDEVSNLGFIIVRNTQPVPFDYDYIYKPDEENIFG</sequence>
<name>A0ABT3L5T7_9CYAN</name>
<proteinExistence type="predicted"/>
<keyword evidence="2" id="KW-1185">Reference proteome</keyword>
<evidence type="ECO:0000313" key="2">
    <source>
        <dbReference type="Proteomes" id="UP001526426"/>
    </source>
</evidence>
<comment type="caution">
    <text evidence="1">The sequence shown here is derived from an EMBL/GenBank/DDBJ whole genome shotgun (WGS) entry which is preliminary data.</text>
</comment>
<evidence type="ECO:0000313" key="1">
    <source>
        <dbReference type="EMBL" id="MCW6036859.1"/>
    </source>
</evidence>
<reference evidence="1 2" key="1">
    <citation type="submission" date="2021-08" db="EMBL/GenBank/DDBJ databases">
        <title>Draft genome sequence of Spirulina subsalsa with high tolerance to salinity and hype-accumulation of phycocyanin.</title>
        <authorList>
            <person name="Pei H."/>
            <person name="Jiang L."/>
        </authorList>
    </citation>
    <scope>NUCLEOTIDE SEQUENCE [LARGE SCALE GENOMIC DNA]</scope>
    <source>
        <strain evidence="1 2">FACHB-351</strain>
    </source>
</reference>
<dbReference type="EMBL" id="JAIHOM010000048">
    <property type="protein sequence ID" value="MCW6036859.1"/>
    <property type="molecule type" value="Genomic_DNA"/>
</dbReference>
<accession>A0ABT3L5T7</accession>
<protein>
    <submittedName>
        <fullName evidence="1">Cobyrinic acid a,c-diamide synthase</fullName>
    </submittedName>
</protein>
<dbReference type="RefSeq" id="WP_265264680.1">
    <property type="nucleotide sequence ID" value="NZ_JAIHOM010000048.1"/>
</dbReference>
<organism evidence="1 2">
    <name type="scientific">Spirulina subsalsa FACHB-351</name>
    <dbReference type="NCBI Taxonomy" id="234711"/>
    <lineage>
        <taxon>Bacteria</taxon>
        <taxon>Bacillati</taxon>
        <taxon>Cyanobacteriota</taxon>
        <taxon>Cyanophyceae</taxon>
        <taxon>Spirulinales</taxon>
        <taxon>Spirulinaceae</taxon>
        <taxon>Spirulina</taxon>
    </lineage>
</organism>
<dbReference type="Proteomes" id="UP001526426">
    <property type="component" value="Unassembled WGS sequence"/>
</dbReference>